<evidence type="ECO:0008006" key="3">
    <source>
        <dbReference type="Google" id="ProtNLM"/>
    </source>
</evidence>
<accession>A0A3N4HX38</accession>
<dbReference type="AlphaFoldDB" id="A0A3N4HX38"/>
<reference evidence="1 2" key="1">
    <citation type="journal article" date="2018" name="Nat. Ecol. Evol.">
        <title>Pezizomycetes genomes reveal the molecular basis of ectomycorrhizal truffle lifestyle.</title>
        <authorList>
            <person name="Murat C."/>
            <person name="Payen T."/>
            <person name="Noel B."/>
            <person name="Kuo A."/>
            <person name="Morin E."/>
            <person name="Chen J."/>
            <person name="Kohler A."/>
            <person name="Krizsan K."/>
            <person name="Balestrini R."/>
            <person name="Da Silva C."/>
            <person name="Montanini B."/>
            <person name="Hainaut M."/>
            <person name="Levati E."/>
            <person name="Barry K.W."/>
            <person name="Belfiori B."/>
            <person name="Cichocki N."/>
            <person name="Clum A."/>
            <person name="Dockter R.B."/>
            <person name="Fauchery L."/>
            <person name="Guy J."/>
            <person name="Iotti M."/>
            <person name="Le Tacon F."/>
            <person name="Lindquist E.A."/>
            <person name="Lipzen A."/>
            <person name="Malagnac F."/>
            <person name="Mello A."/>
            <person name="Molinier V."/>
            <person name="Miyauchi S."/>
            <person name="Poulain J."/>
            <person name="Riccioni C."/>
            <person name="Rubini A."/>
            <person name="Sitrit Y."/>
            <person name="Splivallo R."/>
            <person name="Traeger S."/>
            <person name="Wang M."/>
            <person name="Zifcakova L."/>
            <person name="Wipf D."/>
            <person name="Zambonelli A."/>
            <person name="Paolocci F."/>
            <person name="Nowrousian M."/>
            <person name="Ottonello S."/>
            <person name="Baldrian P."/>
            <person name="Spatafora J.W."/>
            <person name="Henrissat B."/>
            <person name="Nagy L.G."/>
            <person name="Aury J.M."/>
            <person name="Wincker P."/>
            <person name="Grigoriev I.V."/>
            <person name="Bonfante P."/>
            <person name="Martin F.M."/>
        </authorList>
    </citation>
    <scope>NUCLEOTIDE SEQUENCE [LARGE SCALE GENOMIC DNA]</scope>
    <source>
        <strain evidence="1 2">RN42</strain>
    </source>
</reference>
<proteinExistence type="predicted"/>
<evidence type="ECO:0000313" key="2">
    <source>
        <dbReference type="Proteomes" id="UP000275078"/>
    </source>
</evidence>
<organism evidence="1 2">
    <name type="scientific">Ascobolus immersus RN42</name>
    <dbReference type="NCBI Taxonomy" id="1160509"/>
    <lineage>
        <taxon>Eukaryota</taxon>
        <taxon>Fungi</taxon>
        <taxon>Dikarya</taxon>
        <taxon>Ascomycota</taxon>
        <taxon>Pezizomycotina</taxon>
        <taxon>Pezizomycetes</taxon>
        <taxon>Pezizales</taxon>
        <taxon>Ascobolaceae</taxon>
        <taxon>Ascobolus</taxon>
    </lineage>
</organism>
<sequence>MRLAMWWKPARESRLYQPTGCPRQECLECGVKQFEADFWTWSTEWELYFWGLICTKCMSKRLGRRAWGPYVREYLLSTY</sequence>
<name>A0A3N4HX38_ASCIM</name>
<dbReference type="Proteomes" id="UP000275078">
    <property type="component" value="Unassembled WGS sequence"/>
</dbReference>
<evidence type="ECO:0000313" key="1">
    <source>
        <dbReference type="EMBL" id="RPA78385.1"/>
    </source>
</evidence>
<dbReference type="EMBL" id="ML119712">
    <property type="protein sequence ID" value="RPA78385.1"/>
    <property type="molecule type" value="Genomic_DNA"/>
</dbReference>
<keyword evidence="2" id="KW-1185">Reference proteome</keyword>
<protein>
    <recommendedName>
        <fullName evidence="3">Zinc-binding domain-containing protein</fullName>
    </recommendedName>
</protein>
<gene>
    <name evidence="1" type="ORF">BJ508DRAFT_156381</name>
</gene>